<dbReference type="Gene3D" id="1.10.12.10">
    <property type="entry name" value="Lyase 2-enoyl-coa Hydratase, Chain A, domain 2"/>
    <property type="match status" value="1"/>
</dbReference>
<dbReference type="SUPFAM" id="SSF52096">
    <property type="entry name" value="ClpP/crotonase"/>
    <property type="match status" value="1"/>
</dbReference>
<evidence type="ECO:0000256" key="4">
    <source>
        <dbReference type="RuleBase" id="RU003707"/>
    </source>
</evidence>
<dbReference type="PROSITE" id="PS00166">
    <property type="entry name" value="ENOYL_COA_HYDRATASE"/>
    <property type="match status" value="1"/>
</dbReference>
<accession>A0A7L5BW39</accession>
<keyword evidence="2" id="KW-0443">Lipid metabolism</keyword>
<evidence type="ECO:0000256" key="3">
    <source>
        <dbReference type="ARBA" id="ARBA00023239"/>
    </source>
</evidence>
<keyword evidence="3 5" id="KW-0456">Lyase</keyword>
<dbReference type="PANTHER" id="PTHR11941">
    <property type="entry name" value="ENOYL-COA HYDRATASE-RELATED"/>
    <property type="match status" value="1"/>
</dbReference>
<evidence type="ECO:0000256" key="1">
    <source>
        <dbReference type="ARBA" id="ARBA00005254"/>
    </source>
</evidence>
<dbReference type="Pfam" id="PF00378">
    <property type="entry name" value="ECH_1"/>
    <property type="match status" value="1"/>
</dbReference>
<dbReference type="CDD" id="cd06558">
    <property type="entry name" value="crotonase-like"/>
    <property type="match status" value="1"/>
</dbReference>
<dbReference type="InterPro" id="IPR001753">
    <property type="entry name" value="Enoyl-CoA_hydra/iso"/>
</dbReference>
<dbReference type="FunFam" id="1.10.12.10:FF:000001">
    <property type="entry name" value="Probable enoyl-CoA hydratase, mitochondrial"/>
    <property type="match status" value="1"/>
</dbReference>
<comment type="similarity">
    <text evidence="1 4">Belongs to the enoyl-CoA hydratase/isomerase family.</text>
</comment>
<name>A0A7L5BW39_9RHOB</name>
<reference evidence="5 6" key="1">
    <citation type="submission" date="2020-02" db="EMBL/GenBank/DDBJ databases">
        <title>complete genome sequence of Rhodobacteraceae bacterium.</title>
        <authorList>
            <person name="Park J."/>
            <person name="Kim Y.-S."/>
            <person name="Kim K.-H."/>
        </authorList>
    </citation>
    <scope>NUCLEOTIDE SEQUENCE [LARGE SCALE GENOMIC DNA]</scope>
    <source>
        <strain evidence="5 6">RR4-56</strain>
    </source>
</reference>
<dbReference type="InterPro" id="IPR014748">
    <property type="entry name" value="Enoyl-CoA_hydra_C"/>
</dbReference>
<dbReference type="InterPro" id="IPR018376">
    <property type="entry name" value="Enoyl-CoA_hyd/isom_CS"/>
</dbReference>
<protein>
    <submittedName>
        <fullName evidence="5">Enoyl-CoA hydratase</fullName>
        <ecNumber evidence="5">4.2.1.17</ecNumber>
    </submittedName>
</protein>
<dbReference type="PANTHER" id="PTHR11941:SF169">
    <property type="entry name" value="(7AS)-7A-METHYL-1,5-DIOXO-2,3,5,6,7,7A-HEXAHYDRO-1H-INDENE-CARBOXYL-COA HYDROLASE"/>
    <property type="match status" value="1"/>
</dbReference>
<gene>
    <name evidence="5" type="ORF">G5B40_06065</name>
</gene>
<dbReference type="KEGG" id="hdh:G5B40_06065"/>
<dbReference type="Gene3D" id="3.90.226.10">
    <property type="entry name" value="2-enoyl-CoA Hydratase, Chain A, domain 1"/>
    <property type="match status" value="1"/>
</dbReference>
<keyword evidence="6" id="KW-1185">Reference proteome</keyword>
<dbReference type="RefSeq" id="WP_165096323.1">
    <property type="nucleotide sequence ID" value="NZ_CP049056.1"/>
</dbReference>
<dbReference type="AlphaFoldDB" id="A0A7L5BW39"/>
<dbReference type="GO" id="GO:0004300">
    <property type="term" value="F:enoyl-CoA hydratase activity"/>
    <property type="evidence" value="ECO:0007669"/>
    <property type="project" value="UniProtKB-EC"/>
</dbReference>
<dbReference type="FunFam" id="3.90.226.10:FF:000009">
    <property type="entry name" value="Carnitinyl-CoA dehydratase"/>
    <property type="match status" value="1"/>
</dbReference>
<organism evidence="5 6">
    <name type="scientific">Pikeienuella piscinae</name>
    <dbReference type="NCBI Taxonomy" id="2748098"/>
    <lineage>
        <taxon>Bacteria</taxon>
        <taxon>Pseudomonadati</taxon>
        <taxon>Pseudomonadota</taxon>
        <taxon>Alphaproteobacteria</taxon>
        <taxon>Rhodobacterales</taxon>
        <taxon>Paracoccaceae</taxon>
        <taxon>Pikeienuella</taxon>
    </lineage>
</organism>
<dbReference type="InterPro" id="IPR029045">
    <property type="entry name" value="ClpP/crotonase-like_dom_sf"/>
</dbReference>
<dbReference type="GO" id="GO:0006635">
    <property type="term" value="P:fatty acid beta-oxidation"/>
    <property type="evidence" value="ECO:0007669"/>
    <property type="project" value="TreeGrafter"/>
</dbReference>
<dbReference type="EMBL" id="CP049056">
    <property type="protein sequence ID" value="QIE55058.1"/>
    <property type="molecule type" value="Genomic_DNA"/>
</dbReference>
<proteinExistence type="inferred from homology"/>
<sequence length="262" mass="28435">MSAGRFRTEERADGVVLVTLDRAEAMNAFDTRAAEDMLALFGQELRRRDDVRAVVLTGAGERAFSVGADLKERRGMDDDVWRRQHALFRDAFATLWRFPWPVIAAVRGYALGGGCELALGCDFIYAAEGAIFGLPEIKLGIMPGAGGTQLLPRAVGARRARELVLTGARFGAAEAREWGLVNHIAPAAEVVDAALEAASRIARNAPLSIQGAKRAMVHGAEAGLEAGLALEVSIHQRLSASADRREGVDAFNEKRKPEWRFR</sequence>
<evidence type="ECO:0000256" key="2">
    <source>
        <dbReference type="ARBA" id="ARBA00023098"/>
    </source>
</evidence>
<evidence type="ECO:0000313" key="6">
    <source>
        <dbReference type="Proteomes" id="UP000503336"/>
    </source>
</evidence>
<evidence type="ECO:0000313" key="5">
    <source>
        <dbReference type="EMBL" id="QIE55058.1"/>
    </source>
</evidence>
<dbReference type="Proteomes" id="UP000503336">
    <property type="component" value="Chromosome"/>
</dbReference>
<dbReference type="EC" id="4.2.1.17" evidence="5"/>